<name>A0ABW8UF84_9LACO</name>
<evidence type="ECO:0000259" key="4">
    <source>
        <dbReference type="SMART" id="SM00347"/>
    </source>
</evidence>
<dbReference type="PANTHER" id="PTHR33164:SF64">
    <property type="entry name" value="TRANSCRIPTIONAL REGULATOR SLYA"/>
    <property type="match status" value="1"/>
</dbReference>
<dbReference type="InterPro" id="IPR039422">
    <property type="entry name" value="MarR/SlyA-like"/>
</dbReference>
<proteinExistence type="predicted"/>
<dbReference type="Pfam" id="PF13463">
    <property type="entry name" value="HTH_27"/>
    <property type="match status" value="1"/>
</dbReference>
<dbReference type="EMBL" id="JBGQPK010000064">
    <property type="protein sequence ID" value="MFL2030153.1"/>
    <property type="molecule type" value="Genomic_DNA"/>
</dbReference>
<evidence type="ECO:0000313" key="5">
    <source>
        <dbReference type="EMBL" id="MFL2030153.1"/>
    </source>
</evidence>
<evidence type="ECO:0000256" key="2">
    <source>
        <dbReference type="ARBA" id="ARBA00023125"/>
    </source>
</evidence>
<reference evidence="5 6" key="1">
    <citation type="submission" date="2024-08" db="EMBL/GenBank/DDBJ databases">
        <authorList>
            <person name="Arias E."/>
        </authorList>
    </citation>
    <scope>NUCLEOTIDE SEQUENCE [LARGE SCALE GENOMIC DNA]</scope>
    <source>
        <strain evidence="5 6">FAM 25317</strain>
    </source>
</reference>
<dbReference type="Proteomes" id="UP001625389">
    <property type="component" value="Unassembled WGS sequence"/>
</dbReference>
<dbReference type="InterPro" id="IPR000835">
    <property type="entry name" value="HTH_MarR-typ"/>
</dbReference>
<accession>A0ABW8UF84</accession>
<dbReference type="RefSeq" id="WP_125550437.1">
    <property type="nucleotide sequence ID" value="NZ_JBGQPK010000064.1"/>
</dbReference>
<dbReference type="InterPro" id="IPR036388">
    <property type="entry name" value="WH-like_DNA-bd_sf"/>
</dbReference>
<evidence type="ECO:0000256" key="3">
    <source>
        <dbReference type="ARBA" id="ARBA00023163"/>
    </source>
</evidence>
<gene>
    <name evidence="5" type="ORF">ACEN34_11085</name>
</gene>
<evidence type="ECO:0000313" key="6">
    <source>
        <dbReference type="Proteomes" id="UP001625389"/>
    </source>
</evidence>
<evidence type="ECO:0000256" key="1">
    <source>
        <dbReference type="ARBA" id="ARBA00023015"/>
    </source>
</evidence>
<sequence>MTTTEVLRNFNLSYDVLLGQVQRRNLPFELGYPAIQFLVTCANCTEPVRGTDIVAVLQLDSSYASRLVKQLVTTGYLTTKSVSTDGRAKELVVTPVGQELITAYLHYVDKKVAAYLIQLSVNELEQLQQSIETLQKIVLFST</sequence>
<dbReference type="InterPro" id="IPR036390">
    <property type="entry name" value="WH_DNA-bd_sf"/>
</dbReference>
<comment type="caution">
    <text evidence="5">The sequence shown here is derived from an EMBL/GenBank/DDBJ whole genome shotgun (WGS) entry which is preliminary data.</text>
</comment>
<dbReference type="PANTHER" id="PTHR33164">
    <property type="entry name" value="TRANSCRIPTIONAL REGULATOR, MARR FAMILY"/>
    <property type="match status" value="1"/>
</dbReference>
<dbReference type="Gene3D" id="1.10.10.10">
    <property type="entry name" value="Winged helix-like DNA-binding domain superfamily/Winged helix DNA-binding domain"/>
    <property type="match status" value="1"/>
</dbReference>
<organism evidence="5 6">
    <name type="scientific">Loigolactobacillus zhaoyuanensis</name>
    <dbReference type="NCBI Taxonomy" id="2486017"/>
    <lineage>
        <taxon>Bacteria</taxon>
        <taxon>Bacillati</taxon>
        <taxon>Bacillota</taxon>
        <taxon>Bacilli</taxon>
        <taxon>Lactobacillales</taxon>
        <taxon>Lactobacillaceae</taxon>
        <taxon>Loigolactobacillus</taxon>
    </lineage>
</organism>
<protein>
    <submittedName>
        <fullName evidence="5">MarR family winged helix-turn-helix transcriptional regulator</fullName>
    </submittedName>
</protein>
<dbReference type="SUPFAM" id="SSF46785">
    <property type="entry name" value="Winged helix' DNA-binding domain"/>
    <property type="match status" value="1"/>
</dbReference>
<keyword evidence="2" id="KW-0238">DNA-binding</keyword>
<keyword evidence="1" id="KW-0805">Transcription regulation</keyword>
<feature type="domain" description="HTH marR-type" evidence="4">
    <location>
        <begin position="23"/>
        <end position="124"/>
    </location>
</feature>
<dbReference type="SMART" id="SM00347">
    <property type="entry name" value="HTH_MARR"/>
    <property type="match status" value="1"/>
</dbReference>
<keyword evidence="3" id="KW-0804">Transcription</keyword>
<keyword evidence="6" id="KW-1185">Reference proteome</keyword>